<keyword evidence="5" id="KW-1133">Transmembrane helix</keyword>
<feature type="region of interest" description="Disordered" evidence="4">
    <location>
        <begin position="175"/>
        <end position="206"/>
    </location>
</feature>
<organism evidence="7 8">
    <name type="scientific">Fusarium albosuccineum</name>
    <dbReference type="NCBI Taxonomy" id="1237068"/>
    <lineage>
        <taxon>Eukaryota</taxon>
        <taxon>Fungi</taxon>
        <taxon>Dikarya</taxon>
        <taxon>Ascomycota</taxon>
        <taxon>Pezizomycotina</taxon>
        <taxon>Sordariomycetes</taxon>
        <taxon>Hypocreomycetidae</taxon>
        <taxon>Hypocreales</taxon>
        <taxon>Nectriaceae</taxon>
        <taxon>Fusarium</taxon>
        <taxon>Fusarium decemcellulare species complex</taxon>
    </lineage>
</organism>
<feature type="compositionally biased region" description="Low complexity" evidence="4">
    <location>
        <begin position="311"/>
        <end position="322"/>
    </location>
</feature>
<evidence type="ECO:0000259" key="6">
    <source>
        <dbReference type="Pfam" id="PF21314"/>
    </source>
</evidence>
<evidence type="ECO:0000256" key="4">
    <source>
        <dbReference type="SAM" id="MobiDB-lite"/>
    </source>
</evidence>
<proteinExistence type="predicted"/>
<keyword evidence="5" id="KW-0472">Membrane</keyword>
<dbReference type="Proteomes" id="UP000554235">
    <property type="component" value="Unassembled WGS sequence"/>
</dbReference>
<sequence length="353" mass="36891">MRLLNDIAPRQTAPPSLDDLHRRTASKDDQITISVAPDNTCGFISGRPGASRVCSGDSTCLFFPPAPSRSVDRGGVFCCGTSACEYHATCINSVDYFESSKCDGGCEVDNYTLKCTNSASPYCNTASWKGSTFDYWCNDVDITTAQSAALSFKGQKSRVFKTVDEDDLSSIQSQISEAKTGNIETGATRTSGPSATNTDSSDSGASKTNTGAIAGGVVGGVAGLALVSLGIFYLFRRQKKKYTAGSPPAYQPPGAPGAPMAGTDPKAAWPAGQQQGYQYDPNSPSTLQTVSPGMAQNMVSPNSAYGQTNIPGYQSGYQPQQPVIHEAGGDAVGSQPQELPESGPGKKEPVELA</sequence>
<dbReference type="InterPro" id="IPR049328">
    <property type="entry name" value="TM_ErbB1"/>
</dbReference>
<keyword evidence="8" id="KW-1185">Reference proteome</keyword>
<reference evidence="7 8" key="1">
    <citation type="submission" date="2020-01" db="EMBL/GenBank/DDBJ databases">
        <title>Identification and distribution of gene clusters putatively required for synthesis of sphingolipid metabolism inhibitors in phylogenetically diverse species of the filamentous fungus Fusarium.</title>
        <authorList>
            <person name="Kim H.-S."/>
            <person name="Busman M."/>
            <person name="Brown D.W."/>
            <person name="Divon H."/>
            <person name="Uhlig S."/>
            <person name="Proctor R.H."/>
        </authorList>
    </citation>
    <scope>NUCLEOTIDE SEQUENCE [LARGE SCALE GENOMIC DNA]</scope>
    <source>
        <strain evidence="7 8">NRRL 20459</strain>
    </source>
</reference>
<keyword evidence="1" id="KW-0597">Phosphoprotein</keyword>
<evidence type="ECO:0000313" key="7">
    <source>
        <dbReference type="EMBL" id="KAF4458717.1"/>
    </source>
</evidence>
<evidence type="ECO:0000256" key="5">
    <source>
        <dbReference type="SAM" id="Phobius"/>
    </source>
</evidence>
<dbReference type="Pfam" id="PF21314">
    <property type="entry name" value="TM_ErbB1"/>
    <property type="match status" value="1"/>
</dbReference>
<feature type="compositionally biased region" description="Polar residues" evidence="4">
    <location>
        <begin position="298"/>
        <end position="310"/>
    </location>
</feature>
<name>A0A8H4PFI7_9HYPO</name>
<feature type="domain" description="Epidermal growth factor receptor-like transmembrane-juxtamembrane segment" evidence="6">
    <location>
        <begin position="213"/>
        <end position="239"/>
    </location>
</feature>
<protein>
    <recommendedName>
        <fullName evidence="6">Epidermal growth factor receptor-like transmembrane-juxtamembrane segment domain-containing protein</fullName>
    </recommendedName>
</protein>
<evidence type="ECO:0000256" key="2">
    <source>
        <dbReference type="ARBA" id="ARBA00022741"/>
    </source>
</evidence>
<feature type="region of interest" description="Disordered" evidence="4">
    <location>
        <begin position="243"/>
        <end position="278"/>
    </location>
</feature>
<feature type="compositionally biased region" description="Basic and acidic residues" evidence="4">
    <location>
        <begin position="344"/>
        <end position="353"/>
    </location>
</feature>
<evidence type="ECO:0000313" key="8">
    <source>
        <dbReference type="Proteomes" id="UP000554235"/>
    </source>
</evidence>
<gene>
    <name evidence="7" type="ORF">FALBO_14540</name>
</gene>
<dbReference type="AlphaFoldDB" id="A0A8H4PFI7"/>
<dbReference type="EMBL" id="JAADYS010002374">
    <property type="protein sequence ID" value="KAF4458717.1"/>
    <property type="molecule type" value="Genomic_DNA"/>
</dbReference>
<comment type="caution">
    <text evidence="7">The sequence shown here is derived from an EMBL/GenBank/DDBJ whole genome shotgun (WGS) entry which is preliminary data.</text>
</comment>
<feature type="transmembrane region" description="Helical" evidence="5">
    <location>
        <begin position="212"/>
        <end position="235"/>
    </location>
</feature>
<keyword evidence="5" id="KW-0812">Transmembrane</keyword>
<evidence type="ECO:0000256" key="1">
    <source>
        <dbReference type="ARBA" id="ARBA00022553"/>
    </source>
</evidence>
<feature type="region of interest" description="Disordered" evidence="4">
    <location>
        <begin position="1"/>
        <end position="20"/>
    </location>
</feature>
<evidence type="ECO:0000256" key="3">
    <source>
        <dbReference type="ARBA" id="ARBA00022840"/>
    </source>
</evidence>
<feature type="region of interest" description="Disordered" evidence="4">
    <location>
        <begin position="298"/>
        <end position="353"/>
    </location>
</feature>
<keyword evidence="2" id="KW-0547">Nucleotide-binding</keyword>
<keyword evidence="3" id="KW-0067">ATP-binding</keyword>
<accession>A0A8H4PFI7</accession>
<dbReference type="OrthoDB" id="5347452at2759"/>